<comment type="caution">
    <text evidence="7">The sequence shown here is derived from an EMBL/GenBank/DDBJ whole genome shotgun (WGS) entry which is preliminary data.</text>
</comment>
<dbReference type="CDD" id="cd14485">
    <property type="entry name" value="mltA_like_LT_A"/>
    <property type="match status" value="1"/>
</dbReference>
<organism evidence="7 8">
    <name type="scientific">Candidatus Scatocola faecipullorum</name>
    <dbReference type="NCBI Taxonomy" id="2840917"/>
    <lineage>
        <taxon>Bacteria</taxon>
        <taxon>Pseudomonadati</taxon>
        <taxon>Pseudomonadota</taxon>
        <taxon>Alphaproteobacteria</taxon>
        <taxon>Rhodospirillales</taxon>
        <taxon>Rhodospirillaceae</taxon>
        <taxon>Rhodospirillaceae incertae sedis</taxon>
        <taxon>Candidatus Scatocola</taxon>
    </lineage>
</organism>
<dbReference type="PANTHER" id="PTHR30124">
    <property type="entry name" value="MEMBRANE-BOUND LYTIC MUREIN TRANSGLYCOSYLASE A"/>
    <property type="match status" value="1"/>
</dbReference>
<dbReference type="Proteomes" id="UP000824107">
    <property type="component" value="Unassembled WGS sequence"/>
</dbReference>
<dbReference type="PROSITE" id="PS51257">
    <property type="entry name" value="PROKAR_LIPOPROTEIN"/>
    <property type="match status" value="1"/>
</dbReference>
<proteinExistence type="predicted"/>
<evidence type="ECO:0000256" key="3">
    <source>
        <dbReference type="ARBA" id="ARBA00023239"/>
    </source>
</evidence>
<evidence type="ECO:0000256" key="1">
    <source>
        <dbReference type="ARBA" id="ARBA00001420"/>
    </source>
</evidence>
<evidence type="ECO:0000256" key="5">
    <source>
        <dbReference type="ARBA" id="ARBA00030918"/>
    </source>
</evidence>
<evidence type="ECO:0000259" key="6">
    <source>
        <dbReference type="SMART" id="SM00925"/>
    </source>
</evidence>
<accession>A0A9D1M3K7</accession>
<sequence>MKKLFSLIVLSLLLASCGKEESSPKPQQVEELPQISIDKTPVPVTPPQPKIKLEARQFKDLPNWKNDNLVEALSGFKHSCLKILKEKGPFLSDSELRIPTAAYQLACQRLINADISTAVEFKYFLESNFLPFLVIADGSDQGKFTSYYEAAINASPIQTGIYKFPIYGKPLDLIEFNPRDFDPSLPSKRLIGRVKDQKLIPYYTREEIEKNNISAPVILWGDSNIDINIMQIQGSAVATLPDGRTVRISYADNNGHPFKGIGSILLEKGYIKPGEATMGNIKKWLKANPEIAAREMRENKRFIFHRISRADGPIGAHGVPLHAGRSLAVDRRYIPLGSLIWLETTGPDREKIEKLVVAQDIGSAIKGPIRGDYFWGSGKDDVLEKAGKMNSAGRYFILIPQNKAN</sequence>
<keyword evidence="3" id="KW-0456">Lyase</keyword>
<dbReference type="PANTHER" id="PTHR30124:SF0">
    <property type="entry name" value="MEMBRANE-BOUND LYTIC MUREIN TRANSGLYCOSYLASE A"/>
    <property type="match status" value="1"/>
</dbReference>
<dbReference type="Gene3D" id="2.40.240.50">
    <property type="entry name" value="Barwin-like endoglucanases"/>
    <property type="match status" value="1"/>
</dbReference>
<evidence type="ECO:0000256" key="4">
    <source>
        <dbReference type="ARBA" id="ARBA00023316"/>
    </source>
</evidence>
<dbReference type="PIRSF" id="PIRSF019422">
    <property type="entry name" value="MltA"/>
    <property type="match status" value="1"/>
</dbReference>
<dbReference type="SUPFAM" id="SSF50685">
    <property type="entry name" value="Barwin-like endoglucanases"/>
    <property type="match status" value="1"/>
</dbReference>
<dbReference type="EMBL" id="DVNC01000021">
    <property type="protein sequence ID" value="HIU52977.1"/>
    <property type="molecule type" value="Genomic_DNA"/>
</dbReference>
<evidence type="ECO:0000256" key="2">
    <source>
        <dbReference type="ARBA" id="ARBA00012587"/>
    </source>
</evidence>
<dbReference type="InterPro" id="IPR036908">
    <property type="entry name" value="RlpA-like_sf"/>
</dbReference>
<dbReference type="InterPro" id="IPR026044">
    <property type="entry name" value="MltA"/>
</dbReference>
<reference evidence="7" key="1">
    <citation type="submission" date="2020-10" db="EMBL/GenBank/DDBJ databases">
        <authorList>
            <person name="Gilroy R."/>
        </authorList>
    </citation>
    <scope>NUCLEOTIDE SEQUENCE</scope>
    <source>
        <strain evidence="7">ChiW3-316</strain>
    </source>
</reference>
<dbReference type="GO" id="GO:0009253">
    <property type="term" value="P:peptidoglycan catabolic process"/>
    <property type="evidence" value="ECO:0007669"/>
    <property type="project" value="TreeGrafter"/>
</dbReference>
<dbReference type="GO" id="GO:0009254">
    <property type="term" value="P:peptidoglycan turnover"/>
    <property type="evidence" value="ECO:0007669"/>
    <property type="project" value="InterPro"/>
</dbReference>
<comment type="catalytic activity">
    <reaction evidence="1">
        <text>Exolytic cleavage of the (1-&gt;4)-beta-glycosidic linkage between N-acetylmuramic acid (MurNAc) and N-acetylglucosamine (GlcNAc) residues in peptidoglycan, from either the reducing or the non-reducing ends of the peptidoglycan chains, with concomitant formation of a 1,6-anhydrobond in the MurNAc residue.</text>
        <dbReference type="EC" id="4.2.2.n1"/>
    </reaction>
</comment>
<dbReference type="GO" id="GO:0019867">
    <property type="term" value="C:outer membrane"/>
    <property type="evidence" value="ECO:0007669"/>
    <property type="project" value="InterPro"/>
</dbReference>
<feature type="domain" description="Lytic transglycosylase MltA" evidence="6">
    <location>
        <begin position="151"/>
        <end position="306"/>
    </location>
</feature>
<dbReference type="InterPro" id="IPR005300">
    <property type="entry name" value="MltA_B"/>
</dbReference>
<evidence type="ECO:0000313" key="7">
    <source>
        <dbReference type="EMBL" id="HIU52977.1"/>
    </source>
</evidence>
<protein>
    <recommendedName>
        <fullName evidence="2">peptidoglycan lytic exotransglycosylase</fullName>
        <ecNumber evidence="2">4.2.2.n1</ecNumber>
    </recommendedName>
    <alternativeName>
        <fullName evidence="5">Murein hydrolase A</fullName>
    </alternativeName>
</protein>
<dbReference type="GO" id="GO:0004553">
    <property type="term" value="F:hydrolase activity, hydrolyzing O-glycosyl compounds"/>
    <property type="evidence" value="ECO:0007669"/>
    <property type="project" value="InterPro"/>
</dbReference>
<gene>
    <name evidence="7" type="ORF">IAD20_02730</name>
</gene>
<dbReference type="EC" id="4.2.2.n1" evidence="2"/>
<dbReference type="GO" id="GO:0071555">
    <property type="term" value="P:cell wall organization"/>
    <property type="evidence" value="ECO:0007669"/>
    <property type="project" value="UniProtKB-KW"/>
</dbReference>
<dbReference type="Gene3D" id="2.40.40.10">
    <property type="entry name" value="RlpA-like domain"/>
    <property type="match status" value="1"/>
</dbReference>
<dbReference type="Pfam" id="PF03562">
    <property type="entry name" value="MltA"/>
    <property type="match status" value="1"/>
</dbReference>
<dbReference type="Pfam" id="PF06725">
    <property type="entry name" value="3D"/>
    <property type="match status" value="1"/>
</dbReference>
<reference evidence="7" key="2">
    <citation type="journal article" date="2021" name="PeerJ">
        <title>Extensive microbial diversity within the chicken gut microbiome revealed by metagenomics and culture.</title>
        <authorList>
            <person name="Gilroy R."/>
            <person name="Ravi A."/>
            <person name="Getino M."/>
            <person name="Pursley I."/>
            <person name="Horton D.L."/>
            <person name="Alikhan N.F."/>
            <person name="Baker D."/>
            <person name="Gharbi K."/>
            <person name="Hall N."/>
            <person name="Watson M."/>
            <person name="Adriaenssens E.M."/>
            <person name="Foster-Nyarko E."/>
            <person name="Jarju S."/>
            <person name="Secka A."/>
            <person name="Antonio M."/>
            <person name="Oren A."/>
            <person name="Chaudhuri R.R."/>
            <person name="La Ragione R."/>
            <person name="Hildebrand F."/>
            <person name="Pallen M.J."/>
        </authorList>
    </citation>
    <scope>NUCLEOTIDE SEQUENCE</scope>
    <source>
        <strain evidence="7">ChiW3-316</strain>
    </source>
</reference>
<dbReference type="GO" id="GO:0008933">
    <property type="term" value="F:peptidoglycan lytic transglycosylase activity"/>
    <property type="evidence" value="ECO:0007669"/>
    <property type="project" value="TreeGrafter"/>
</dbReference>
<keyword evidence="4" id="KW-0961">Cell wall biogenesis/degradation</keyword>
<dbReference type="InterPro" id="IPR010611">
    <property type="entry name" value="3D_dom"/>
</dbReference>
<dbReference type="CDD" id="cd14668">
    <property type="entry name" value="mlta_B"/>
    <property type="match status" value="1"/>
</dbReference>
<name>A0A9D1M3K7_9PROT</name>
<evidence type="ECO:0000313" key="8">
    <source>
        <dbReference type="Proteomes" id="UP000824107"/>
    </source>
</evidence>
<dbReference type="AlphaFoldDB" id="A0A9D1M3K7"/>
<dbReference type="SMART" id="SM00925">
    <property type="entry name" value="MltA"/>
    <property type="match status" value="1"/>
</dbReference>